<keyword evidence="3 5" id="KW-0418">Kinase</keyword>
<evidence type="ECO:0000313" key="6">
    <source>
        <dbReference type="Proteomes" id="UP001595539"/>
    </source>
</evidence>
<dbReference type="InterPro" id="IPR011611">
    <property type="entry name" value="PfkB_dom"/>
</dbReference>
<dbReference type="PANTHER" id="PTHR43085">
    <property type="entry name" value="HEXOKINASE FAMILY MEMBER"/>
    <property type="match status" value="1"/>
</dbReference>
<sequence>MTAPLILSIGEAMVELSQAGGELWSLGIAGDTLNTAWYLRRCLGPDWRVGYFSRVGTGEFSQKMLRFLAAEGIEADHVSPDPQREIGLYAISLKDGERSFSYWRGQSAARGLADDPQRLARALNDCRIAYFSGITLAILPPEGRAALLDAAADARSAGCRIVFDPNLRPRLWDNAGDMRRWIERAAGAADLVLPSFDDEAAHFGDADPRATAARYLRLGAGRVVVKNGGGPVHHAGPEGAGTVADLDRVAPVDSTAAGDSFNAGFLAAALQGADPATAIRAAHGLSLKVVSHPGALVRQAFPGNGAGQDPSGAVRRA</sequence>
<dbReference type="Proteomes" id="UP001595539">
    <property type="component" value="Unassembled WGS sequence"/>
</dbReference>
<accession>A0ABV7U2R8</accession>
<evidence type="ECO:0000256" key="3">
    <source>
        <dbReference type="ARBA" id="ARBA00022777"/>
    </source>
</evidence>
<keyword evidence="6" id="KW-1185">Reference proteome</keyword>
<dbReference type="Gene3D" id="3.40.1190.20">
    <property type="match status" value="1"/>
</dbReference>
<feature type="domain" description="Carbohydrate kinase PfkB" evidence="4">
    <location>
        <begin position="6"/>
        <end position="295"/>
    </location>
</feature>
<reference evidence="6" key="1">
    <citation type="journal article" date="2019" name="Int. J. Syst. Evol. Microbiol.">
        <title>The Global Catalogue of Microorganisms (GCM) 10K type strain sequencing project: providing services to taxonomists for standard genome sequencing and annotation.</title>
        <authorList>
            <consortium name="The Broad Institute Genomics Platform"/>
            <consortium name="The Broad Institute Genome Sequencing Center for Infectious Disease"/>
            <person name="Wu L."/>
            <person name="Ma J."/>
        </authorList>
    </citation>
    <scope>NUCLEOTIDE SEQUENCE [LARGE SCALE GENOMIC DNA]</scope>
    <source>
        <strain evidence="6">KCTC 42473</strain>
    </source>
</reference>
<organism evidence="5 6">
    <name type="scientific">Paracoccus angustae</name>
    <dbReference type="NCBI Taxonomy" id="1671480"/>
    <lineage>
        <taxon>Bacteria</taxon>
        <taxon>Pseudomonadati</taxon>
        <taxon>Pseudomonadota</taxon>
        <taxon>Alphaproteobacteria</taxon>
        <taxon>Rhodobacterales</taxon>
        <taxon>Paracoccaceae</taxon>
        <taxon>Paracoccus</taxon>
    </lineage>
</organism>
<dbReference type="PROSITE" id="PS00584">
    <property type="entry name" value="PFKB_KINASES_2"/>
    <property type="match status" value="1"/>
</dbReference>
<comment type="similarity">
    <text evidence="1">Belongs to the carbohydrate kinase PfkB family.</text>
</comment>
<protein>
    <submittedName>
        <fullName evidence="5">Sugar kinase</fullName>
    </submittedName>
</protein>
<dbReference type="EMBL" id="JBHRXY010000004">
    <property type="protein sequence ID" value="MFC3629223.1"/>
    <property type="molecule type" value="Genomic_DNA"/>
</dbReference>
<dbReference type="InterPro" id="IPR050306">
    <property type="entry name" value="PfkB_Carbo_kinase"/>
</dbReference>
<evidence type="ECO:0000313" key="5">
    <source>
        <dbReference type="EMBL" id="MFC3629223.1"/>
    </source>
</evidence>
<dbReference type="PANTHER" id="PTHR43085:SF15">
    <property type="entry name" value="2-DEHYDRO-3-DEOXYGLUCONOKINASE"/>
    <property type="match status" value="1"/>
</dbReference>
<evidence type="ECO:0000256" key="1">
    <source>
        <dbReference type="ARBA" id="ARBA00010688"/>
    </source>
</evidence>
<evidence type="ECO:0000256" key="2">
    <source>
        <dbReference type="ARBA" id="ARBA00022679"/>
    </source>
</evidence>
<dbReference type="RefSeq" id="WP_377760660.1">
    <property type="nucleotide sequence ID" value="NZ_JBHRXY010000004.1"/>
</dbReference>
<name>A0ABV7U2R8_9RHOB</name>
<proteinExistence type="inferred from homology"/>
<evidence type="ECO:0000259" key="4">
    <source>
        <dbReference type="Pfam" id="PF00294"/>
    </source>
</evidence>
<dbReference type="InterPro" id="IPR002173">
    <property type="entry name" value="Carboh/pur_kinase_PfkB_CS"/>
</dbReference>
<keyword evidence="2" id="KW-0808">Transferase</keyword>
<dbReference type="CDD" id="cd01166">
    <property type="entry name" value="KdgK"/>
    <property type="match status" value="1"/>
</dbReference>
<dbReference type="InterPro" id="IPR029056">
    <property type="entry name" value="Ribokinase-like"/>
</dbReference>
<gene>
    <name evidence="5" type="ORF">ACFOM8_07160</name>
</gene>
<comment type="caution">
    <text evidence="5">The sequence shown here is derived from an EMBL/GenBank/DDBJ whole genome shotgun (WGS) entry which is preliminary data.</text>
</comment>
<dbReference type="GO" id="GO:0016301">
    <property type="term" value="F:kinase activity"/>
    <property type="evidence" value="ECO:0007669"/>
    <property type="project" value="UniProtKB-KW"/>
</dbReference>
<dbReference type="SUPFAM" id="SSF53613">
    <property type="entry name" value="Ribokinase-like"/>
    <property type="match status" value="1"/>
</dbReference>
<dbReference type="Pfam" id="PF00294">
    <property type="entry name" value="PfkB"/>
    <property type="match status" value="1"/>
</dbReference>